<keyword evidence="1" id="KW-0472">Membrane</keyword>
<accession>A0ABN1DNE7</accession>
<dbReference type="EMBL" id="BAAAEO010000002">
    <property type="protein sequence ID" value="GAA0547949.1"/>
    <property type="molecule type" value="Genomic_DNA"/>
</dbReference>
<feature type="transmembrane region" description="Helical" evidence="1">
    <location>
        <begin position="148"/>
        <end position="167"/>
    </location>
</feature>
<protein>
    <submittedName>
        <fullName evidence="2">DUF898 family protein</fullName>
    </submittedName>
</protein>
<feature type="transmembrane region" description="Helical" evidence="1">
    <location>
        <begin position="238"/>
        <end position="261"/>
    </location>
</feature>
<keyword evidence="1" id="KW-1133">Transmembrane helix</keyword>
<comment type="caution">
    <text evidence="2">The sequence shown here is derived from an EMBL/GenBank/DDBJ whole genome shotgun (WGS) entry which is preliminary data.</text>
</comment>
<sequence length="361" mass="39770">MDNIASSDSSPIETTRQRPAKVQFSGQAGEFFGIWIVNLLLSIVTLGIYSAWAKVRTTQYFYGHTRIEQQPFRYLATPMQILKGRIIAVIIFALFTVASMLSPVLAVLLAMLFMFASPWLIVQSLKFNMRMTSYRNVRFAFHGDYVGALKYFVLLPVLSVFTLYLAMPWVLKKIDHFICTNISFGGVKMQVNTDTSSYYIAALVAAAAVFGVMTVAAIIGVVLIGIMAATGAGSAGAAIFLGSAGFFIMYFFAFTLSAAIYHCMIRNHLFERTELPEVAKFKSKMEVMPYLLLTVTNLLAIVLTLGLAYPWAKVRKTAYLASVTELLIYPKADTLVDEQQADSGAFGEEAAGLFDVDVSLA</sequence>
<gene>
    <name evidence="2" type="ORF">GCM10009098_14450</name>
</gene>
<dbReference type="Pfam" id="PF05987">
    <property type="entry name" value="DUF898"/>
    <property type="match status" value="1"/>
</dbReference>
<feature type="transmembrane region" description="Helical" evidence="1">
    <location>
        <begin position="104"/>
        <end position="127"/>
    </location>
</feature>
<evidence type="ECO:0000313" key="2">
    <source>
        <dbReference type="EMBL" id="GAA0547949.1"/>
    </source>
</evidence>
<evidence type="ECO:0000313" key="3">
    <source>
        <dbReference type="Proteomes" id="UP001501169"/>
    </source>
</evidence>
<keyword evidence="1" id="KW-0812">Transmembrane</keyword>
<dbReference type="InterPro" id="IPR010295">
    <property type="entry name" value="DUF898"/>
</dbReference>
<feature type="transmembrane region" description="Helical" evidence="1">
    <location>
        <begin position="32"/>
        <end position="53"/>
    </location>
</feature>
<name>A0ABN1DNE7_9GAMM</name>
<dbReference type="Proteomes" id="UP001501169">
    <property type="component" value="Unassembled WGS sequence"/>
</dbReference>
<proteinExistence type="predicted"/>
<reference evidence="2 3" key="1">
    <citation type="journal article" date="2019" name="Int. J. Syst. Evol. Microbiol.">
        <title>The Global Catalogue of Microorganisms (GCM) 10K type strain sequencing project: providing services to taxonomists for standard genome sequencing and annotation.</title>
        <authorList>
            <consortium name="The Broad Institute Genomics Platform"/>
            <consortium name="The Broad Institute Genome Sequencing Center for Infectious Disease"/>
            <person name="Wu L."/>
            <person name="Ma J."/>
        </authorList>
    </citation>
    <scope>NUCLEOTIDE SEQUENCE [LARGE SCALE GENOMIC DNA]</scope>
    <source>
        <strain evidence="2 3">JCM 14331</strain>
    </source>
</reference>
<organism evidence="2 3">
    <name type="scientific">Rheinheimera aquimaris</name>
    <dbReference type="NCBI Taxonomy" id="412437"/>
    <lineage>
        <taxon>Bacteria</taxon>
        <taxon>Pseudomonadati</taxon>
        <taxon>Pseudomonadota</taxon>
        <taxon>Gammaproteobacteria</taxon>
        <taxon>Chromatiales</taxon>
        <taxon>Chromatiaceae</taxon>
        <taxon>Rheinheimera</taxon>
    </lineage>
</organism>
<feature type="transmembrane region" description="Helical" evidence="1">
    <location>
        <begin position="290"/>
        <end position="312"/>
    </location>
</feature>
<feature type="transmembrane region" description="Helical" evidence="1">
    <location>
        <begin position="198"/>
        <end position="226"/>
    </location>
</feature>
<feature type="transmembrane region" description="Helical" evidence="1">
    <location>
        <begin position="74"/>
        <end position="98"/>
    </location>
</feature>
<evidence type="ECO:0000256" key="1">
    <source>
        <dbReference type="SAM" id="Phobius"/>
    </source>
</evidence>
<keyword evidence="3" id="KW-1185">Reference proteome</keyword>
<dbReference type="RefSeq" id="WP_226766417.1">
    <property type="nucleotide sequence ID" value="NZ_BAAAEO010000002.1"/>
</dbReference>